<comment type="subcellular location">
    <subcellularLocation>
        <location evidence="1">Cell membrane</location>
        <topology evidence="1">Multi-pass membrane protein</topology>
    </subcellularLocation>
</comment>
<sequence>MSTLAAPERTALAPRVRSLLARRGPLLVVLAMTVYLAVTAKGFLGVANVTASLTQAAPVALVAMGLAIVVIGGGDDVVVGGIDLSIPATAALATAIVSDQLTTYGTPFAVAFALGILVTTVFGLLNAILVGWVGLSSILATLAVYVAVVGITRVVSGNRRIDVADPLIVAVRDTRVAGIPLAAVLMLIVAAVLVFVMARTPYGRRLQAVGGNRDAAIFAGIPAQRYIMSTFVIAGVVAGLSALLLIARGSGSSPGIDERLMVDMVLATFLGAAFTRRGTVTVAGSVLGALFVALLSNGLILSRVANAWVDGFKGVLILLVVAAAAARKSEEARA</sequence>
<evidence type="ECO:0000256" key="4">
    <source>
        <dbReference type="ARBA" id="ARBA00022475"/>
    </source>
</evidence>
<keyword evidence="7 11" id="KW-1133">Transmembrane helix</keyword>
<feature type="transmembrane region" description="Helical" evidence="11">
    <location>
        <begin position="226"/>
        <end position="247"/>
    </location>
</feature>
<evidence type="ECO:0000313" key="12">
    <source>
        <dbReference type="EMBL" id="SDC96596.1"/>
    </source>
</evidence>
<name>A0A1G6QY67_9MICO</name>
<gene>
    <name evidence="12" type="ORF">SAMN05216418_3406</name>
</gene>
<keyword evidence="4" id="KW-1003">Cell membrane</keyword>
<dbReference type="CDD" id="cd06579">
    <property type="entry name" value="TM_PBP1_transp_AraH_like"/>
    <property type="match status" value="1"/>
</dbReference>
<dbReference type="GO" id="GO:0005886">
    <property type="term" value="C:plasma membrane"/>
    <property type="evidence" value="ECO:0007669"/>
    <property type="project" value="UniProtKB-SubCell"/>
</dbReference>
<evidence type="ECO:0000256" key="11">
    <source>
        <dbReference type="SAM" id="Phobius"/>
    </source>
</evidence>
<evidence type="ECO:0000256" key="7">
    <source>
        <dbReference type="ARBA" id="ARBA00022989"/>
    </source>
</evidence>
<dbReference type="PANTHER" id="PTHR32196">
    <property type="entry name" value="ABC TRANSPORTER PERMEASE PROTEIN YPHD-RELATED-RELATED"/>
    <property type="match status" value="1"/>
</dbReference>
<dbReference type="EMBL" id="FMYG01000009">
    <property type="protein sequence ID" value="SDC96596.1"/>
    <property type="molecule type" value="Genomic_DNA"/>
</dbReference>
<feature type="transmembrane region" description="Helical" evidence="11">
    <location>
        <begin position="282"/>
        <end position="301"/>
    </location>
</feature>
<comment type="function">
    <text evidence="9">Part of the ABC transporter complex LsrABCD involved in autoinducer 2 (AI-2) import. Probably responsible for the translocation of the substrate across the membrane.</text>
</comment>
<proteinExistence type="predicted"/>
<evidence type="ECO:0000256" key="1">
    <source>
        <dbReference type="ARBA" id="ARBA00004651"/>
    </source>
</evidence>
<dbReference type="RefSeq" id="WP_058233504.1">
    <property type="nucleotide sequence ID" value="NZ_FMYG01000009.1"/>
</dbReference>
<feature type="transmembrane region" description="Helical" evidence="11">
    <location>
        <begin position="25"/>
        <end position="47"/>
    </location>
</feature>
<protein>
    <recommendedName>
        <fullName evidence="10">Autoinducer 2 import system permease protein LsrC</fullName>
    </recommendedName>
</protein>
<dbReference type="GO" id="GO:0022857">
    <property type="term" value="F:transmembrane transporter activity"/>
    <property type="evidence" value="ECO:0007669"/>
    <property type="project" value="InterPro"/>
</dbReference>
<keyword evidence="5" id="KW-0997">Cell inner membrane</keyword>
<feature type="transmembrane region" description="Helical" evidence="11">
    <location>
        <begin position="53"/>
        <end position="71"/>
    </location>
</feature>
<evidence type="ECO:0000256" key="3">
    <source>
        <dbReference type="ARBA" id="ARBA00022448"/>
    </source>
</evidence>
<dbReference type="Proteomes" id="UP000183203">
    <property type="component" value="Unassembled WGS sequence"/>
</dbReference>
<dbReference type="AlphaFoldDB" id="A0A1G6QY67"/>
<evidence type="ECO:0000256" key="5">
    <source>
        <dbReference type="ARBA" id="ARBA00022519"/>
    </source>
</evidence>
<dbReference type="PANTHER" id="PTHR32196:SF29">
    <property type="entry name" value="AUTOINDUCER 2 IMPORT SYSTEM PERMEASE PROTEIN LSRC"/>
    <property type="match status" value="1"/>
</dbReference>
<keyword evidence="8 11" id="KW-0472">Membrane</keyword>
<evidence type="ECO:0000256" key="9">
    <source>
        <dbReference type="ARBA" id="ARBA00025439"/>
    </source>
</evidence>
<evidence type="ECO:0000256" key="8">
    <source>
        <dbReference type="ARBA" id="ARBA00023136"/>
    </source>
</evidence>
<evidence type="ECO:0000256" key="6">
    <source>
        <dbReference type="ARBA" id="ARBA00022692"/>
    </source>
</evidence>
<feature type="transmembrane region" description="Helical" evidence="11">
    <location>
        <begin position="132"/>
        <end position="156"/>
    </location>
</feature>
<dbReference type="STRING" id="993073.AS029_15575"/>
<reference evidence="12 13" key="1">
    <citation type="submission" date="2016-09" db="EMBL/GenBank/DDBJ databases">
        <authorList>
            <person name="Capua I."/>
            <person name="De Benedictis P."/>
            <person name="Joannis T."/>
            <person name="Lombin L.H."/>
            <person name="Cattoli G."/>
        </authorList>
    </citation>
    <scope>NUCLEOTIDE SEQUENCE [LARGE SCALE GENOMIC DNA]</scope>
    <source>
        <strain evidence="12 13">NIO-1002</strain>
    </source>
</reference>
<dbReference type="Pfam" id="PF02653">
    <property type="entry name" value="BPD_transp_2"/>
    <property type="match status" value="1"/>
</dbReference>
<comment type="subunit">
    <text evidence="2">The complex is composed of two ATP-binding proteins (LsrA), two transmembrane proteins (LsrC and LsrD) and a solute-binding protein (LsrB).</text>
</comment>
<keyword evidence="3" id="KW-0813">Transport</keyword>
<organism evidence="12 13">
    <name type="scientific">Microbacterium enclense</name>
    <dbReference type="NCBI Taxonomy" id="993073"/>
    <lineage>
        <taxon>Bacteria</taxon>
        <taxon>Bacillati</taxon>
        <taxon>Actinomycetota</taxon>
        <taxon>Actinomycetes</taxon>
        <taxon>Micrococcales</taxon>
        <taxon>Microbacteriaceae</taxon>
        <taxon>Microbacterium</taxon>
    </lineage>
</organism>
<feature type="transmembrane region" description="Helical" evidence="11">
    <location>
        <begin position="78"/>
        <end position="98"/>
    </location>
</feature>
<dbReference type="InterPro" id="IPR001851">
    <property type="entry name" value="ABC_transp_permease"/>
</dbReference>
<evidence type="ECO:0000256" key="2">
    <source>
        <dbReference type="ARBA" id="ARBA00011262"/>
    </source>
</evidence>
<accession>A0A1G6QY67</accession>
<feature type="transmembrane region" description="Helical" evidence="11">
    <location>
        <begin position="176"/>
        <end position="198"/>
    </location>
</feature>
<feature type="transmembrane region" description="Helical" evidence="11">
    <location>
        <begin position="104"/>
        <end position="125"/>
    </location>
</feature>
<evidence type="ECO:0000313" key="13">
    <source>
        <dbReference type="Proteomes" id="UP000183203"/>
    </source>
</evidence>
<evidence type="ECO:0000256" key="10">
    <source>
        <dbReference type="ARBA" id="ARBA00039382"/>
    </source>
</evidence>
<keyword evidence="6 11" id="KW-0812">Transmembrane</keyword>